<evidence type="ECO:0000313" key="2">
    <source>
        <dbReference type="EMBL" id="CAK0838381.1"/>
    </source>
</evidence>
<comment type="caution">
    <text evidence="2">The sequence shown here is derived from an EMBL/GenBank/DDBJ whole genome shotgun (WGS) entry which is preliminary data.</text>
</comment>
<proteinExistence type="predicted"/>
<reference evidence="2" key="1">
    <citation type="submission" date="2023-10" db="EMBL/GenBank/DDBJ databases">
        <authorList>
            <person name="Chen Y."/>
            <person name="Shah S."/>
            <person name="Dougan E. K."/>
            <person name="Thang M."/>
            <person name="Chan C."/>
        </authorList>
    </citation>
    <scope>NUCLEOTIDE SEQUENCE [LARGE SCALE GENOMIC DNA]</scope>
</reference>
<name>A0ABN9T0D7_9DINO</name>
<feature type="region of interest" description="Disordered" evidence="1">
    <location>
        <begin position="458"/>
        <end position="485"/>
    </location>
</feature>
<evidence type="ECO:0000313" key="3">
    <source>
        <dbReference type="Proteomes" id="UP001189429"/>
    </source>
</evidence>
<dbReference type="Proteomes" id="UP001189429">
    <property type="component" value="Unassembled WGS sequence"/>
</dbReference>
<evidence type="ECO:0000256" key="1">
    <source>
        <dbReference type="SAM" id="MobiDB-lite"/>
    </source>
</evidence>
<feature type="non-terminal residue" evidence="2">
    <location>
        <position position="485"/>
    </location>
</feature>
<sequence>MAAVAEPSLFRARPLEPPDSVEEAGKAHFQELRRRVFDRLRIDPAGPDPNALHGHALAQLHWLAASGPEAQKSVCLGLTYALLAEDWDRALGPGYWDYLGLLRATDDHCVLIRTLLAVARRALQLRAACWERLLALLGDIAEARWPDAELVLLALQREVRPGDGRAGAARALSDLLRLTASHVDWVAASDVAARRSAVWALRWAGALQEAGSGCGGPAEACGQALELFAGLWAKASEPVLRGGPALLWSLLPHIPTAGGAPAEAWRRAVGRCRGAPGPGEEAPWRECLDHLLPSDEREQLDFLLRAEPRHSEASWPAGHPGVRRTSRRTAALPEATTRGRRTSSPCGAPRPSSRIDPRGACQGPEAGQGRPSRSAPRRPGPRCLEWPAGRGPSAASAGSWAGTWAVTPAGRTTTWARWRCGRCWRRGRWASRGQTCGRVSGRCLPGCPPRGPPAACLEDFDTSPSRSPSGSPLKATSPPSFLRPL</sequence>
<keyword evidence="3" id="KW-1185">Reference proteome</keyword>
<organism evidence="2 3">
    <name type="scientific">Prorocentrum cordatum</name>
    <dbReference type="NCBI Taxonomy" id="2364126"/>
    <lineage>
        <taxon>Eukaryota</taxon>
        <taxon>Sar</taxon>
        <taxon>Alveolata</taxon>
        <taxon>Dinophyceae</taxon>
        <taxon>Prorocentrales</taxon>
        <taxon>Prorocentraceae</taxon>
        <taxon>Prorocentrum</taxon>
    </lineage>
</organism>
<dbReference type="EMBL" id="CAUYUJ010014218">
    <property type="protein sequence ID" value="CAK0838381.1"/>
    <property type="molecule type" value="Genomic_DNA"/>
</dbReference>
<protein>
    <submittedName>
        <fullName evidence="2">Uncharacterized protein</fullName>
    </submittedName>
</protein>
<feature type="region of interest" description="Disordered" evidence="1">
    <location>
        <begin position="311"/>
        <end position="399"/>
    </location>
</feature>
<gene>
    <name evidence="2" type="ORF">PCOR1329_LOCUS34335</name>
</gene>
<accession>A0ABN9T0D7</accession>
<feature type="compositionally biased region" description="Low complexity" evidence="1">
    <location>
        <begin position="386"/>
        <end position="399"/>
    </location>
</feature>